<proteinExistence type="predicted"/>
<feature type="domain" description="Resolvase/invertase-type recombinase catalytic" evidence="2">
    <location>
        <begin position="16"/>
        <end position="165"/>
    </location>
</feature>
<dbReference type="Gene3D" id="3.40.50.1390">
    <property type="entry name" value="Resolvase, N-terminal catalytic domain"/>
    <property type="match status" value="1"/>
</dbReference>
<dbReference type="InterPro" id="IPR025378">
    <property type="entry name" value="DUF4368"/>
</dbReference>
<protein>
    <submittedName>
        <fullName evidence="4">DUF4368 domain-containing protein</fullName>
    </submittedName>
</protein>
<dbReference type="CDD" id="cd03770">
    <property type="entry name" value="SR_TndX_transposase"/>
    <property type="match status" value="1"/>
</dbReference>
<sequence>MNRRQSYTAVKNNDKITALYCRLSRDDELQGDSNSIKNQKTILQKYADDNGFTNTEFFVDDGYSGTNFDRPDWQRLISLVEEGRIGTIIVKDMSRLGRDYLKVGYYTEVLFPGSDIRFIAINNGVDSANQQDSDFTPFLNIINEWYAKDTSKKIRAVFKSKGESGKPLCTNPPYGYIKDPEDKTRWIVDEEAAEVVREAFRLCMQGYGPSQIAKEFTRRRIMNPTAHAKKNGINIPDNRGHDDDYVWRGSTIVHMLSRQEYLGHTVNFKTYRKSYKQKKQMKNDPSEWMIFENTHEAIIEEPVFEVVQKIRDGRRRLTPMGEMPILSGMLFCADCGNKLYQVRHRGWEHDKEHFVCATYRKIKGGCSSHQIRNVVVEELLLDGIRRVTAFARDHENEFVEMVTKKTRIELDKSMRDGKRELEQSQARINKLDEIIQRLYEDNIEGKISDERFTKMTANYEAEQHTLENRVAELKSTMTSEKESSLGVDHFLALVRKYTDIKELTAEIIREFVEKIYVYKAERTDGRRVQRIKIVYNCIGEFDPPGFTSTTKQEKSA</sequence>
<dbReference type="InterPro" id="IPR011109">
    <property type="entry name" value="DNA_bind_recombinase_dom"/>
</dbReference>
<dbReference type="Proteomes" id="UP000289166">
    <property type="component" value="Unassembled WGS sequence"/>
</dbReference>
<dbReference type="InterPro" id="IPR006119">
    <property type="entry name" value="Resolv_N"/>
</dbReference>
<evidence type="ECO:0000313" key="4">
    <source>
        <dbReference type="EMBL" id="RXE60408.1"/>
    </source>
</evidence>
<evidence type="ECO:0000259" key="3">
    <source>
        <dbReference type="PROSITE" id="PS51737"/>
    </source>
</evidence>
<keyword evidence="5" id="KW-1185">Reference proteome</keyword>
<dbReference type="Pfam" id="PF00239">
    <property type="entry name" value="Resolvase"/>
    <property type="match status" value="1"/>
</dbReference>
<dbReference type="InterPro" id="IPR036162">
    <property type="entry name" value="Resolvase-like_N_sf"/>
</dbReference>
<dbReference type="InterPro" id="IPR038109">
    <property type="entry name" value="DNA_bind_recomb_sf"/>
</dbReference>
<gene>
    <name evidence="4" type="ORF">EFD62_00250</name>
</gene>
<dbReference type="InterPro" id="IPR050639">
    <property type="entry name" value="SSR_resolvase"/>
</dbReference>
<dbReference type="Pfam" id="PF07508">
    <property type="entry name" value="Recombinase"/>
    <property type="match status" value="1"/>
</dbReference>
<dbReference type="AlphaFoldDB" id="A0A4Q0I7S6"/>
<dbReference type="GO" id="GO:0000150">
    <property type="term" value="F:DNA strand exchange activity"/>
    <property type="evidence" value="ECO:0007669"/>
    <property type="project" value="InterPro"/>
</dbReference>
<dbReference type="Pfam" id="PF13408">
    <property type="entry name" value="Zn_ribbon_recom"/>
    <property type="match status" value="1"/>
</dbReference>
<dbReference type="PROSITE" id="PS51737">
    <property type="entry name" value="RECOMBINASE_DNA_BIND"/>
    <property type="match status" value="1"/>
</dbReference>
<reference evidence="5" key="1">
    <citation type="submission" date="2018-11" db="EMBL/GenBank/DDBJ databases">
        <title>Genome sequencing of a novel mesophilic and cellulolytic organism within the genus Hungateiclostridium.</title>
        <authorList>
            <person name="Rettenmaier R."/>
            <person name="Liebl W."/>
            <person name="Zverlov V."/>
        </authorList>
    </citation>
    <scope>NUCLEOTIDE SEQUENCE [LARGE SCALE GENOMIC DNA]</scope>
    <source>
        <strain evidence="5">N2K1</strain>
    </source>
</reference>
<evidence type="ECO:0000259" key="2">
    <source>
        <dbReference type="PROSITE" id="PS51736"/>
    </source>
</evidence>
<dbReference type="OrthoDB" id="9784557at2"/>
<dbReference type="Gene3D" id="3.90.1750.20">
    <property type="entry name" value="Putative Large Serine Recombinase, Chain B, Domain 2"/>
    <property type="match status" value="1"/>
</dbReference>
<feature type="domain" description="Recombinase" evidence="3">
    <location>
        <begin position="173"/>
        <end position="317"/>
    </location>
</feature>
<evidence type="ECO:0000256" key="1">
    <source>
        <dbReference type="SAM" id="Coils"/>
    </source>
</evidence>
<dbReference type="PANTHER" id="PTHR30461:SF23">
    <property type="entry name" value="DNA RECOMBINASE-RELATED"/>
    <property type="match status" value="1"/>
</dbReference>
<dbReference type="EMBL" id="RLII01000001">
    <property type="protein sequence ID" value="RXE60408.1"/>
    <property type="molecule type" value="Genomic_DNA"/>
</dbReference>
<feature type="coiled-coil region" evidence="1">
    <location>
        <begin position="414"/>
        <end position="476"/>
    </location>
</feature>
<name>A0A4Q0I7S6_9FIRM</name>
<dbReference type="GO" id="GO:0003677">
    <property type="term" value="F:DNA binding"/>
    <property type="evidence" value="ECO:0007669"/>
    <property type="project" value="InterPro"/>
</dbReference>
<organism evidence="4 5">
    <name type="scientific">Acetivibrio mesophilus</name>
    <dbReference type="NCBI Taxonomy" id="2487273"/>
    <lineage>
        <taxon>Bacteria</taxon>
        <taxon>Bacillati</taxon>
        <taxon>Bacillota</taxon>
        <taxon>Clostridia</taxon>
        <taxon>Eubacteriales</taxon>
        <taxon>Oscillospiraceae</taxon>
        <taxon>Acetivibrio</taxon>
    </lineage>
</organism>
<keyword evidence="1" id="KW-0175">Coiled coil</keyword>
<accession>A0A4Q0I7S6</accession>
<dbReference type="PANTHER" id="PTHR30461">
    <property type="entry name" value="DNA-INVERTASE FROM LAMBDOID PROPHAGE"/>
    <property type="match status" value="1"/>
</dbReference>
<dbReference type="PROSITE" id="PS51736">
    <property type="entry name" value="RECOMBINASES_3"/>
    <property type="match status" value="1"/>
</dbReference>
<dbReference type="InterPro" id="IPR025827">
    <property type="entry name" value="Zn_ribbon_recom_dom"/>
</dbReference>
<dbReference type="Pfam" id="PF14287">
    <property type="entry name" value="DUF4368"/>
    <property type="match status" value="1"/>
</dbReference>
<dbReference type="SMART" id="SM00857">
    <property type="entry name" value="Resolvase"/>
    <property type="match status" value="1"/>
</dbReference>
<evidence type="ECO:0000313" key="5">
    <source>
        <dbReference type="Proteomes" id="UP000289166"/>
    </source>
</evidence>
<comment type="caution">
    <text evidence="4">The sequence shown here is derived from an EMBL/GenBank/DDBJ whole genome shotgun (WGS) entry which is preliminary data.</text>
</comment>
<dbReference type="SUPFAM" id="SSF53041">
    <property type="entry name" value="Resolvase-like"/>
    <property type="match status" value="1"/>
</dbReference>